<dbReference type="GO" id="GO:0140359">
    <property type="term" value="F:ABC-type transporter activity"/>
    <property type="evidence" value="ECO:0007669"/>
    <property type="project" value="InterPro"/>
</dbReference>
<sequence>MIFLDEPLTGLDSYAATTTVKVLKDLAANGVPVMITVHQPSSEIFAMFDNIVVISEGCIVYDGPRKELVNFFYENGGYKCPSNYNPADFVLYVLQTEPRENIEVLVDAYKAYFEKRMMSGIDELRGKAVQQAEVHSKARVASLRVQLRELLKRDFRDIIRNPTVQIIKFCMTVFMGLIMGCVFFQAGADESEMYWLTNRGRFQSYYGGIVITCVAAMMGSAQTTILRYPDQRAIFVREYASNMYSSIPYVLSQTLLEVPMAFIESVIQIIIAYFMLNFQGSWILWVLSNLLINLVSASFAQFLGALANSGAQAMQFMPLILVPQMIFSGLFTPISEIPVWLRWLQYLSFLKYTGSLAYFNEFGFDMTLLNEANDIHADLVGLYIGVLLAMLIILRILATVILKRKARYVY</sequence>
<evidence type="ECO:0000313" key="9">
    <source>
        <dbReference type="EMBL" id="EER13140.1"/>
    </source>
</evidence>
<dbReference type="AlphaFoldDB" id="C5KQV3"/>
<accession>C5KQV3</accession>
<dbReference type="GeneID" id="9056756"/>
<evidence type="ECO:0000256" key="3">
    <source>
        <dbReference type="ARBA" id="ARBA00022692"/>
    </source>
</evidence>
<protein>
    <submittedName>
        <fullName evidence="9">ATP-binding cassette transporter, putative</fullName>
    </submittedName>
</protein>
<evidence type="ECO:0000256" key="6">
    <source>
        <dbReference type="SAM" id="Phobius"/>
    </source>
</evidence>
<keyword evidence="2" id="KW-0813">Transport</keyword>
<feature type="transmembrane region" description="Helical" evidence="6">
    <location>
        <begin position="205"/>
        <end position="228"/>
    </location>
</feature>
<dbReference type="RefSeq" id="XP_002781345.1">
    <property type="nucleotide sequence ID" value="XM_002781299.1"/>
</dbReference>
<dbReference type="OMA" id="FWITIGL"/>
<evidence type="ECO:0000256" key="1">
    <source>
        <dbReference type="ARBA" id="ARBA00004141"/>
    </source>
</evidence>
<comment type="subcellular location">
    <subcellularLocation>
        <location evidence="1">Membrane</location>
        <topology evidence="1">Multi-pass membrane protein</topology>
    </subcellularLocation>
</comment>
<dbReference type="SUPFAM" id="SSF52540">
    <property type="entry name" value="P-loop containing nucleoside triphosphate hydrolases"/>
    <property type="match status" value="1"/>
</dbReference>
<dbReference type="InterPro" id="IPR043926">
    <property type="entry name" value="ABCG_dom"/>
</dbReference>
<dbReference type="InterPro" id="IPR027417">
    <property type="entry name" value="P-loop_NTPase"/>
</dbReference>
<keyword evidence="9" id="KW-0067">ATP-binding</keyword>
<feature type="domain" description="ABC-2 type transporter transmembrane" evidence="7">
    <location>
        <begin position="146"/>
        <end position="362"/>
    </location>
</feature>
<dbReference type="InParanoid" id="C5KQV3"/>
<feature type="transmembrane region" description="Helical" evidence="6">
    <location>
        <begin position="249"/>
        <end position="276"/>
    </location>
</feature>
<dbReference type="EMBL" id="GG675536">
    <property type="protein sequence ID" value="EER13140.1"/>
    <property type="molecule type" value="Genomic_DNA"/>
</dbReference>
<dbReference type="Pfam" id="PF19055">
    <property type="entry name" value="ABC2_membrane_7"/>
    <property type="match status" value="1"/>
</dbReference>
<feature type="transmembrane region" description="Helical" evidence="6">
    <location>
        <begin position="319"/>
        <end position="341"/>
    </location>
</feature>
<evidence type="ECO:0000256" key="2">
    <source>
        <dbReference type="ARBA" id="ARBA00022448"/>
    </source>
</evidence>
<evidence type="ECO:0000313" key="10">
    <source>
        <dbReference type="Proteomes" id="UP000007800"/>
    </source>
</evidence>
<keyword evidence="10" id="KW-1185">Reference proteome</keyword>
<dbReference type="Proteomes" id="UP000007800">
    <property type="component" value="Unassembled WGS sequence"/>
</dbReference>
<evidence type="ECO:0000259" key="7">
    <source>
        <dbReference type="Pfam" id="PF01061"/>
    </source>
</evidence>
<dbReference type="GO" id="GO:0005524">
    <property type="term" value="F:ATP binding"/>
    <property type="evidence" value="ECO:0007669"/>
    <property type="project" value="UniProtKB-KW"/>
</dbReference>
<feature type="domain" description="ABC transporter family G" evidence="8">
    <location>
        <begin position="38"/>
        <end position="95"/>
    </location>
</feature>
<dbReference type="Gene3D" id="3.40.50.300">
    <property type="entry name" value="P-loop containing nucleotide triphosphate hydrolases"/>
    <property type="match status" value="1"/>
</dbReference>
<keyword evidence="4 6" id="KW-1133">Transmembrane helix</keyword>
<proteinExistence type="predicted"/>
<dbReference type="GO" id="GO:0016020">
    <property type="term" value="C:membrane"/>
    <property type="evidence" value="ECO:0007669"/>
    <property type="project" value="UniProtKB-SubCell"/>
</dbReference>
<feature type="transmembrane region" description="Helical" evidence="6">
    <location>
        <begin position="282"/>
        <end position="307"/>
    </location>
</feature>
<gene>
    <name evidence="9" type="ORF">Pmar_PMAR014060</name>
</gene>
<evidence type="ECO:0000259" key="8">
    <source>
        <dbReference type="Pfam" id="PF19055"/>
    </source>
</evidence>
<organism evidence="10">
    <name type="scientific">Perkinsus marinus (strain ATCC 50983 / TXsc)</name>
    <dbReference type="NCBI Taxonomy" id="423536"/>
    <lineage>
        <taxon>Eukaryota</taxon>
        <taxon>Sar</taxon>
        <taxon>Alveolata</taxon>
        <taxon>Perkinsozoa</taxon>
        <taxon>Perkinsea</taxon>
        <taxon>Perkinsida</taxon>
        <taxon>Perkinsidae</taxon>
        <taxon>Perkinsus</taxon>
    </lineage>
</organism>
<evidence type="ECO:0000256" key="5">
    <source>
        <dbReference type="ARBA" id="ARBA00023136"/>
    </source>
</evidence>
<keyword evidence="9" id="KW-0547">Nucleotide-binding</keyword>
<dbReference type="Pfam" id="PF01061">
    <property type="entry name" value="ABC2_membrane"/>
    <property type="match status" value="1"/>
</dbReference>
<feature type="transmembrane region" description="Helical" evidence="6">
    <location>
        <begin position="166"/>
        <end position="185"/>
    </location>
</feature>
<name>C5KQV3_PERM5</name>
<keyword evidence="3 6" id="KW-0812">Transmembrane</keyword>
<dbReference type="PANTHER" id="PTHR48041">
    <property type="entry name" value="ABC TRANSPORTER G FAMILY MEMBER 28"/>
    <property type="match status" value="1"/>
</dbReference>
<dbReference type="OrthoDB" id="184675at2759"/>
<evidence type="ECO:0000256" key="4">
    <source>
        <dbReference type="ARBA" id="ARBA00022989"/>
    </source>
</evidence>
<keyword evidence="5 6" id="KW-0472">Membrane</keyword>
<dbReference type="PANTHER" id="PTHR48041:SF139">
    <property type="entry name" value="PROTEIN SCARLET"/>
    <property type="match status" value="1"/>
</dbReference>
<reference evidence="9 10" key="1">
    <citation type="submission" date="2008-07" db="EMBL/GenBank/DDBJ databases">
        <authorList>
            <person name="El-Sayed N."/>
            <person name="Caler E."/>
            <person name="Inman J."/>
            <person name="Amedeo P."/>
            <person name="Hass B."/>
            <person name="Wortman J."/>
        </authorList>
    </citation>
    <scope>NUCLEOTIDE SEQUENCE [LARGE SCALE GENOMIC DNA]</scope>
    <source>
        <strain evidence="10">ATCC 50983 / TXsc</strain>
    </source>
</reference>
<dbReference type="InterPro" id="IPR050352">
    <property type="entry name" value="ABCG_transporters"/>
</dbReference>
<dbReference type="InterPro" id="IPR013525">
    <property type="entry name" value="ABC2_TM"/>
</dbReference>
<feature type="transmembrane region" description="Helical" evidence="6">
    <location>
        <begin position="380"/>
        <end position="402"/>
    </location>
</feature>